<dbReference type="EMBL" id="CP036289">
    <property type="protein sequence ID" value="QDU76801.1"/>
    <property type="molecule type" value="Genomic_DNA"/>
</dbReference>
<dbReference type="NCBIfam" id="TIGR02989">
    <property type="entry name" value="Sig-70_gvs1"/>
    <property type="match status" value="1"/>
</dbReference>
<organism evidence="6 7">
    <name type="scientific">Bremerella volcania</name>
    <dbReference type="NCBI Taxonomy" id="2527984"/>
    <lineage>
        <taxon>Bacteria</taxon>
        <taxon>Pseudomonadati</taxon>
        <taxon>Planctomycetota</taxon>
        <taxon>Planctomycetia</taxon>
        <taxon>Pirellulales</taxon>
        <taxon>Pirellulaceae</taxon>
        <taxon>Bremerella</taxon>
    </lineage>
</organism>
<dbReference type="AlphaFoldDB" id="A0A518CC53"/>
<comment type="similarity">
    <text evidence="1">Belongs to the sigma-70 factor family. ECF subfamily.</text>
</comment>
<dbReference type="InterPro" id="IPR014331">
    <property type="entry name" value="RNA_pol_sigma70_ECF_RHOBA"/>
</dbReference>
<dbReference type="SUPFAM" id="SSF88946">
    <property type="entry name" value="Sigma2 domain of RNA polymerase sigma factors"/>
    <property type="match status" value="1"/>
</dbReference>
<proteinExistence type="inferred from homology"/>
<dbReference type="InterPro" id="IPR013324">
    <property type="entry name" value="RNA_pol_sigma_r3/r4-like"/>
</dbReference>
<dbReference type="PANTHER" id="PTHR43133:SF51">
    <property type="entry name" value="RNA POLYMERASE SIGMA FACTOR"/>
    <property type="match status" value="1"/>
</dbReference>
<dbReference type="KEGG" id="bvo:Pan97_38580"/>
<dbReference type="SUPFAM" id="SSF88659">
    <property type="entry name" value="Sigma3 and sigma4 domains of RNA polymerase sigma factors"/>
    <property type="match status" value="1"/>
</dbReference>
<evidence type="ECO:0000256" key="4">
    <source>
        <dbReference type="ARBA" id="ARBA00023163"/>
    </source>
</evidence>
<evidence type="ECO:0000313" key="6">
    <source>
        <dbReference type="EMBL" id="QDU76801.1"/>
    </source>
</evidence>
<evidence type="ECO:0000256" key="2">
    <source>
        <dbReference type="ARBA" id="ARBA00023015"/>
    </source>
</evidence>
<dbReference type="InterPro" id="IPR014284">
    <property type="entry name" value="RNA_pol_sigma-70_dom"/>
</dbReference>
<keyword evidence="2" id="KW-0805">Transcription regulation</keyword>
<evidence type="ECO:0000256" key="3">
    <source>
        <dbReference type="ARBA" id="ARBA00023082"/>
    </source>
</evidence>
<dbReference type="Proteomes" id="UP000318626">
    <property type="component" value="Chromosome"/>
</dbReference>
<gene>
    <name evidence="6" type="ORF">Pan97_38580</name>
</gene>
<keyword evidence="4" id="KW-0804">Transcription</keyword>
<dbReference type="Pfam" id="PF04542">
    <property type="entry name" value="Sigma70_r2"/>
    <property type="match status" value="1"/>
</dbReference>
<evidence type="ECO:0000256" key="1">
    <source>
        <dbReference type="ARBA" id="ARBA00010641"/>
    </source>
</evidence>
<dbReference type="PANTHER" id="PTHR43133">
    <property type="entry name" value="RNA POLYMERASE ECF-TYPE SIGMA FACTO"/>
    <property type="match status" value="1"/>
</dbReference>
<protein>
    <submittedName>
        <fullName evidence="6">RNA polymerase sigma factor</fullName>
    </submittedName>
</protein>
<sequence>MNSLESESEKFVTLVTQRQRLLYGYIFSLVLNSDDAQEVLQETNLTLWRKRSEIPHVSHFSAWACRIAYYEVLAYRKRASRDRLIVSFDDELLGNLAVDARNQSQLDFRTNELRKCLERLPKASLDLLRKRYESSQSIEQLSKENGRSAASISQALYRIRRGLLACIKRQHQLETA</sequence>
<keyword evidence="7" id="KW-1185">Reference proteome</keyword>
<dbReference type="GO" id="GO:0016987">
    <property type="term" value="F:sigma factor activity"/>
    <property type="evidence" value="ECO:0007669"/>
    <property type="project" value="UniProtKB-KW"/>
</dbReference>
<dbReference type="InterPro" id="IPR007627">
    <property type="entry name" value="RNA_pol_sigma70_r2"/>
</dbReference>
<keyword evidence="3" id="KW-0731">Sigma factor</keyword>
<reference evidence="7" key="1">
    <citation type="submission" date="2019-02" db="EMBL/GenBank/DDBJ databases">
        <title>Deep-cultivation of Planctomycetes and their phenomic and genomic characterization uncovers novel biology.</title>
        <authorList>
            <person name="Wiegand S."/>
            <person name="Jogler M."/>
            <person name="Boedeker C."/>
            <person name="Pinto D."/>
            <person name="Vollmers J."/>
            <person name="Rivas-Marin E."/>
            <person name="Kohn T."/>
            <person name="Peeters S.H."/>
            <person name="Heuer A."/>
            <person name="Rast P."/>
            <person name="Oberbeckmann S."/>
            <person name="Bunk B."/>
            <person name="Jeske O."/>
            <person name="Meyerdierks A."/>
            <person name="Storesund J.E."/>
            <person name="Kallscheuer N."/>
            <person name="Luecker S."/>
            <person name="Lage O.M."/>
            <person name="Pohl T."/>
            <person name="Merkel B.J."/>
            <person name="Hornburger P."/>
            <person name="Mueller R.-W."/>
            <person name="Bruemmer F."/>
            <person name="Labrenz M."/>
            <person name="Spormann A.M."/>
            <person name="Op den Camp H."/>
            <person name="Overmann J."/>
            <person name="Amann R."/>
            <person name="Jetten M.S.M."/>
            <person name="Mascher T."/>
            <person name="Medema M.H."/>
            <person name="Devos D.P."/>
            <person name="Kaster A.-K."/>
            <person name="Ovreas L."/>
            <person name="Rohde M."/>
            <person name="Galperin M.Y."/>
            <person name="Jogler C."/>
        </authorList>
    </citation>
    <scope>NUCLEOTIDE SEQUENCE [LARGE SCALE GENOMIC DNA]</scope>
    <source>
        <strain evidence="7">Pan97</strain>
    </source>
</reference>
<dbReference type="GO" id="GO:0006352">
    <property type="term" value="P:DNA-templated transcription initiation"/>
    <property type="evidence" value="ECO:0007669"/>
    <property type="project" value="InterPro"/>
</dbReference>
<dbReference type="InterPro" id="IPR013325">
    <property type="entry name" value="RNA_pol_sigma_r2"/>
</dbReference>
<evidence type="ECO:0000259" key="5">
    <source>
        <dbReference type="Pfam" id="PF04542"/>
    </source>
</evidence>
<accession>A0A518CC53</accession>
<dbReference type="InterPro" id="IPR039425">
    <property type="entry name" value="RNA_pol_sigma-70-like"/>
</dbReference>
<dbReference type="Gene3D" id="1.10.1740.10">
    <property type="match status" value="1"/>
</dbReference>
<evidence type="ECO:0000313" key="7">
    <source>
        <dbReference type="Proteomes" id="UP000318626"/>
    </source>
</evidence>
<feature type="domain" description="RNA polymerase sigma-70 region 2" evidence="5">
    <location>
        <begin position="14"/>
        <end position="81"/>
    </location>
</feature>
<dbReference type="NCBIfam" id="TIGR02937">
    <property type="entry name" value="sigma70-ECF"/>
    <property type="match status" value="1"/>
</dbReference>
<name>A0A518CC53_9BACT</name>